<dbReference type="PANTHER" id="PTHR44591">
    <property type="entry name" value="STRESS RESPONSE REGULATOR PROTEIN 1"/>
    <property type="match status" value="1"/>
</dbReference>
<dbReference type="Gene3D" id="3.40.50.2300">
    <property type="match status" value="1"/>
</dbReference>
<dbReference type="SUPFAM" id="SSF52172">
    <property type="entry name" value="CheY-like"/>
    <property type="match status" value="1"/>
</dbReference>
<accession>A0A367ZKV2</accession>
<sequence length="131" mass="14355">MPKTVLVAEDSLMLRKVACFPLEKAGYKVLEANNGIEAIEAMSKNEVDIIITDLNMPGMDGFELITQVKENEKFKHIPIIILTTEGKKDMVMKGLTLGANSFLQKPIKPDLMLQEVERLLGKKSGGPGKGA</sequence>
<keyword evidence="1 2" id="KW-0597">Phosphoprotein</keyword>
<dbReference type="PROSITE" id="PS50110">
    <property type="entry name" value="RESPONSE_REGULATORY"/>
    <property type="match status" value="1"/>
</dbReference>
<dbReference type="InterPro" id="IPR001789">
    <property type="entry name" value="Sig_transdc_resp-reg_receiver"/>
</dbReference>
<dbReference type="InterPro" id="IPR011006">
    <property type="entry name" value="CheY-like_superfamily"/>
</dbReference>
<organism evidence="4 5">
    <name type="scientific">Candidatus Ozemobacter sibiricus</name>
    <dbReference type="NCBI Taxonomy" id="2268124"/>
    <lineage>
        <taxon>Bacteria</taxon>
        <taxon>Candidatus Ozemobacteria</taxon>
        <taxon>Candidatus Ozemobacterales</taxon>
        <taxon>Candidatus Ozemobacteraceae</taxon>
        <taxon>Candidatus Ozemobacter</taxon>
    </lineage>
</organism>
<dbReference type="EMBL" id="QOQW01000020">
    <property type="protein sequence ID" value="RCK78724.1"/>
    <property type="molecule type" value="Genomic_DNA"/>
</dbReference>
<name>A0A367ZKV2_9BACT</name>
<reference evidence="4 5" key="1">
    <citation type="submission" date="2018-05" db="EMBL/GenBank/DDBJ databases">
        <title>A metagenomic window into the 2 km-deep terrestrial subsurface aquifer revealed taxonomically and functionally diverse microbial community comprising novel uncultured bacterial lineages.</title>
        <authorList>
            <person name="Kadnikov V.V."/>
            <person name="Mardanov A.V."/>
            <person name="Beletsky A.V."/>
            <person name="Banks D."/>
            <person name="Pimenov N.V."/>
            <person name="Frank Y.A."/>
            <person name="Karnachuk O.V."/>
            <person name="Ravin N.V."/>
        </authorList>
    </citation>
    <scope>NUCLEOTIDE SEQUENCE [LARGE SCALE GENOMIC DNA]</scope>
    <source>
        <strain evidence="4">BY5</strain>
    </source>
</reference>
<evidence type="ECO:0000313" key="5">
    <source>
        <dbReference type="Proteomes" id="UP000252355"/>
    </source>
</evidence>
<dbReference type="InterPro" id="IPR050595">
    <property type="entry name" value="Bact_response_regulator"/>
</dbReference>
<dbReference type="GO" id="GO:0000160">
    <property type="term" value="P:phosphorelay signal transduction system"/>
    <property type="evidence" value="ECO:0007669"/>
    <property type="project" value="InterPro"/>
</dbReference>
<evidence type="ECO:0000256" key="2">
    <source>
        <dbReference type="PROSITE-ProRule" id="PRU00169"/>
    </source>
</evidence>
<protein>
    <submittedName>
        <fullName evidence="4">Chemotaxis regulator-transmits chemoreceptor signals to flagelllar motor components CheY</fullName>
    </submittedName>
</protein>
<keyword evidence="4" id="KW-0675">Receptor</keyword>
<feature type="domain" description="Response regulatory" evidence="3">
    <location>
        <begin position="4"/>
        <end position="120"/>
    </location>
</feature>
<feature type="modified residue" description="4-aspartylphosphate" evidence="2">
    <location>
        <position position="53"/>
    </location>
</feature>
<dbReference type="Pfam" id="PF00072">
    <property type="entry name" value="Response_reg"/>
    <property type="match status" value="1"/>
</dbReference>
<proteinExistence type="predicted"/>
<comment type="caution">
    <text evidence="4">The sequence shown here is derived from an EMBL/GenBank/DDBJ whole genome shotgun (WGS) entry which is preliminary data.</text>
</comment>
<dbReference type="PANTHER" id="PTHR44591:SF3">
    <property type="entry name" value="RESPONSE REGULATORY DOMAIN-CONTAINING PROTEIN"/>
    <property type="match status" value="1"/>
</dbReference>
<evidence type="ECO:0000313" key="4">
    <source>
        <dbReference type="EMBL" id="RCK78724.1"/>
    </source>
</evidence>
<evidence type="ECO:0000256" key="1">
    <source>
        <dbReference type="ARBA" id="ARBA00022553"/>
    </source>
</evidence>
<gene>
    <name evidence="4" type="ORF">OZSIB_1251</name>
</gene>
<dbReference type="AlphaFoldDB" id="A0A367ZKV2"/>
<dbReference type="Proteomes" id="UP000252355">
    <property type="component" value="Unassembled WGS sequence"/>
</dbReference>
<dbReference type="SMART" id="SM00448">
    <property type="entry name" value="REC"/>
    <property type="match status" value="1"/>
</dbReference>
<evidence type="ECO:0000259" key="3">
    <source>
        <dbReference type="PROSITE" id="PS50110"/>
    </source>
</evidence>